<dbReference type="Proteomes" id="UP000009005">
    <property type="component" value="Chromosome"/>
</dbReference>
<evidence type="ECO:0000313" key="1">
    <source>
        <dbReference type="EMBL" id="AFN65317.1"/>
    </source>
</evidence>
<dbReference type="EMBL" id="CP003703">
    <property type="protein sequence ID" value="AFN65317.1"/>
    <property type="molecule type" value="Genomic_DNA"/>
</dbReference>
<gene>
    <name evidence="1" type="ordered locus">WEN_02660</name>
</gene>
<evidence type="ECO:0000313" key="2">
    <source>
        <dbReference type="Proteomes" id="UP000009005"/>
    </source>
</evidence>
<organism evidence="1 2">
    <name type="scientific">Mycoplasma wenyonii (strain Massachusetts)</name>
    <name type="common">Eperythrozoon wenyonii</name>
    <dbReference type="NCBI Taxonomy" id="1197325"/>
    <lineage>
        <taxon>Bacteria</taxon>
        <taxon>Bacillati</taxon>
        <taxon>Mycoplasmatota</taxon>
        <taxon>Mollicutes</taxon>
        <taxon>Mycoplasmataceae</taxon>
        <taxon>Mycoplasma</taxon>
    </lineage>
</organism>
<dbReference type="OrthoDB" id="396243at2"/>
<sequence length="206" mass="25121">MTVTSEEVLVRDSIEKVQLNQDKVAFNLLLEKYYLVSCKYATKFLSNNTFFNLINWYFEEVESYVFLVFLRAIKSYKLDNEQALSFKNYLFQLIRFETIKEIKRYFNWQCIPSTDRYQFITNQCKQEKTSFDVCVEKEIKEKVEEIGQFLKSKKKIYATIWKLKIEELDSEEICRKAKITIEELRNRWQYIKRLVREKYSYEDLPL</sequence>
<reference evidence="1 2" key="1">
    <citation type="journal article" date="2012" name="J. Bacteriol.">
        <title>Complete genome sequence of Mycoplasma wenyonii strain Massachusetts.</title>
        <authorList>
            <person name="Dos Santos A.P."/>
            <person name="Guimaraes A.M."/>
            <person name="do Nascimento N.C."/>
            <person name="Sanmiguel P.J."/>
            <person name="Messick J.B."/>
        </authorList>
    </citation>
    <scope>NUCLEOTIDE SEQUENCE [LARGE SCALE GENOMIC DNA]</scope>
    <source>
        <strain evidence="1 2">Massachusetts</strain>
    </source>
</reference>
<protein>
    <submittedName>
        <fullName evidence="1">RNA polymerase sigma factor RpoE</fullName>
    </submittedName>
</protein>
<dbReference type="STRING" id="1197325.WEN_02660"/>
<dbReference type="HOGENOM" id="CLU_1318978_0_0_14"/>
<keyword evidence="2" id="KW-1185">Reference proteome</keyword>
<dbReference type="Gene3D" id="1.10.1740.10">
    <property type="match status" value="1"/>
</dbReference>
<name>I6ZFD6_MYCWM</name>
<dbReference type="RefSeq" id="WP_014850026.1">
    <property type="nucleotide sequence ID" value="NC_018149.1"/>
</dbReference>
<accession>I6ZFD6</accession>
<dbReference type="KEGG" id="mwe:WEN_02660"/>
<proteinExistence type="predicted"/>
<dbReference type="AlphaFoldDB" id="I6ZFD6"/>